<evidence type="ECO:0000256" key="2">
    <source>
        <dbReference type="SAM" id="Phobius"/>
    </source>
</evidence>
<evidence type="ECO:0000256" key="1">
    <source>
        <dbReference type="SAM" id="MobiDB-lite"/>
    </source>
</evidence>
<evidence type="ECO:0000313" key="3">
    <source>
        <dbReference type="EMBL" id="KAK1653089.1"/>
    </source>
</evidence>
<keyword evidence="2" id="KW-0472">Membrane</keyword>
<feature type="compositionally biased region" description="Low complexity" evidence="1">
    <location>
        <begin position="189"/>
        <end position="202"/>
    </location>
</feature>
<feature type="compositionally biased region" description="Basic residues" evidence="1">
    <location>
        <begin position="119"/>
        <end position="130"/>
    </location>
</feature>
<feature type="region of interest" description="Disordered" evidence="1">
    <location>
        <begin position="35"/>
        <end position="106"/>
    </location>
</feature>
<evidence type="ECO:0000313" key="4">
    <source>
        <dbReference type="Proteomes" id="UP001231189"/>
    </source>
</evidence>
<dbReference type="Proteomes" id="UP001231189">
    <property type="component" value="Unassembled WGS sequence"/>
</dbReference>
<sequence length="286" mass="30024">MADKATAAATTTTATIGEEALLAAVAAPAVEAAPELDAPVVVEPGPTKKAKPELTAEQRAMETKKRGDRRRRPINGRGRRRGGTGAGGRAAPRTPNAGEEHSPSRAAGACHALLRPRNARPAHDHPRHRHGLGELGLVRDPAPSSKVNCPHRLPHDGGSQKGEKRAKVGSHGRAAHGLAAPPCGAGAHSPFRSFSSRTPSSRNLSHGENLTRVTTARGAENTREKSSPAGKNPGKFLPEGEIDAIAIVIELDIISIIIIIISTIYTAITTAAPRHRCNNLGWILIV</sequence>
<gene>
    <name evidence="3" type="ORF">QYE76_070894</name>
</gene>
<name>A0AAD8WGA5_LOLMU</name>
<organism evidence="3 4">
    <name type="scientific">Lolium multiflorum</name>
    <name type="common">Italian ryegrass</name>
    <name type="synonym">Lolium perenne subsp. multiflorum</name>
    <dbReference type="NCBI Taxonomy" id="4521"/>
    <lineage>
        <taxon>Eukaryota</taxon>
        <taxon>Viridiplantae</taxon>
        <taxon>Streptophyta</taxon>
        <taxon>Embryophyta</taxon>
        <taxon>Tracheophyta</taxon>
        <taxon>Spermatophyta</taxon>
        <taxon>Magnoliopsida</taxon>
        <taxon>Liliopsida</taxon>
        <taxon>Poales</taxon>
        <taxon>Poaceae</taxon>
        <taxon>BOP clade</taxon>
        <taxon>Pooideae</taxon>
        <taxon>Poodae</taxon>
        <taxon>Poeae</taxon>
        <taxon>Poeae Chloroplast Group 2 (Poeae type)</taxon>
        <taxon>Loliodinae</taxon>
        <taxon>Loliinae</taxon>
        <taxon>Lolium</taxon>
    </lineage>
</organism>
<dbReference type="AlphaFoldDB" id="A0AAD8WGA5"/>
<reference evidence="3" key="1">
    <citation type="submission" date="2023-07" db="EMBL/GenBank/DDBJ databases">
        <title>A chromosome-level genome assembly of Lolium multiflorum.</title>
        <authorList>
            <person name="Chen Y."/>
            <person name="Copetti D."/>
            <person name="Kolliker R."/>
            <person name="Studer B."/>
        </authorList>
    </citation>
    <scope>NUCLEOTIDE SEQUENCE</scope>
    <source>
        <strain evidence="3">02402/16</strain>
        <tissue evidence="3">Leaf</tissue>
    </source>
</reference>
<feature type="compositionally biased region" description="Low complexity" evidence="1">
    <location>
        <begin position="35"/>
        <end position="44"/>
    </location>
</feature>
<comment type="caution">
    <text evidence="3">The sequence shown here is derived from an EMBL/GenBank/DDBJ whole genome shotgun (WGS) entry which is preliminary data.</text>
</comment>
<dbReference type="EMBL" id="JAUUTY010000004">
    <property type="protein sequence ID" value="KAK1653089.1"/>
    <property type="molecule type" value="Genomic_DNA"/>
</dbReference>
<accession>A0AAD8WGA5</accession>
<feature type="compositionally biased region" description="Basic residues" evidence="1">
    <location>
        <begin position="66"/>
        <end position="82"/>
    </location>
</feature>
<proteinExistence type="predicted"/>
<keyword evidence="2" id="KW-1133">Transmembrane helix</keyword>
<keyword evidence="4" id="KW-1185">Reference proteome</keyword>
<feature type="compositionally biased region" description="Basic and acidic residues" evidence="1">
    <location>
        <begin position="50"/>
        <end position="65"/>
    </location>
</feature>
<feature type="compositionally biased region" description="Polar residues" evidence="1">
    <location>
        <begin position="203"/>
        <end position="214"/>
    </location>
</feature>
<protein>
    <submittedName>
        <fullName evidence="3">Uncharacterized protein</fullName>
    </submittedName>
</protein>
<feature type="transmembrane region" description="Helical" evidence="2">
    <location>
        <begin position="244"/>
        <end position="268"/>
    </location>
</feature>
<feature type="region of interest" description="Disordered" evidence="1">
    <location>
        <begin position="119"/>
        <end position="235"/>
    </location>
</feature>
<keyword evidence="2" id="KW-0812">Transmembrane</keyword>